<accession>A0A0F4KS93</accession>
<dbReference type="STRING" id="1218508.JG29_12860"/>
<comment type="similarity">
    <text evidence="1 5">Belongs to the DNA glycosylase MPG family.</text>
</comment>
<protein>
    <recommendedName>
        <fullName evidence="5">Putative 3-methyladenine DNA glycosylase</fullName>
        <ecNumber evidence="5">3.2.2.-</ecNumber>
    </recommendedName>
</protein>
<dbReference type="PATRIC" id="fig|1218508.4.peg.1274"/>
<dbReference type="GO" id="GO:0003677">
    <property type="term" value="F:DNA binding"/>
    <property type="evidence" value="ECO:0007669"/>
    <property type="project" value="InterPro"/>
</dbReference>
<organism evidence="6 7">
    <name type="scientific">Bombilactobacillus mellis</name>
    <dbReference type="NCBI Taxonomy" id="1218508"/>
    <lineage>
        <taxon>Bacteria</taxon>
        <taxon>Bacillati</taxon>
        <taxon>Bacillota</taxon>
        <taxon>Bacilli</taxon>
        <taxon>Lactobacillales</taxon>
        <taxon>Lactobacillaceae</taxon>
        <taxon>Bombilactobacillus</taxon>
    </lineage>
</organism>
<dbReference type="Gene3D" id="3.10.300.10">
    <property type="entry name" value="Methylpurine-DNA glycosylase (MPG)"/>
    <property type="match status" value="1"/>
</dbReference>
<dbReference type="InterPro" id="IPR036995">
    <property type="entry name" value="MPG_sf"/>
</dbReference>
<dbReference type="Proteomes" id="UP000033695">
    <property type="component" value="Unassembled WGS sequence"/>
</dbReference>
<dbReference type="HOGENOM" id="CLU_060471_2_0_9"/>
<dbReference type="InterPro" id="IPR011034">
    <property type="entry name" value="Formyl_transferase-like_C_sf"/>
</dbReference>
<keyword evidence="7" id="KW-1185">Reference proteome</keyword>
<dbReference type="CDD" id="cd00540">
    <property type="entry name" value="AAG"/>
    <property type="match status" value="1"/>
</dbReference>
<comment type="caution">
    <text evidence="6">The sequence shown here is derived from an EMBL/GenBank/DDBJ whole genome shotgun (WGS) entry which is preliminary data.</text>
</comment>
<evidence type="ECO:0000256" key="1">
    <source>
        <dbReference type="ARBA" id="ARBA00009232"/>
    </source>
</evidence>
<reference evidence="6 7" key="1">
    <citation type="submission" date="2014-12" db="EMBL/GenBank/DDBJ databases">
        <title>Comparative genomics of the lactic acid bacteria isolated from the honey bee gut.</title>
        <authorList>
            <person name="Ellegaard K.M."/>
            <person name="Tamarit D."/>
            <person name="Javelind E."/>
            <person name="Olofsson T."/>
            <person name="Andersson S.G."/>
            <person name="Vasquez A."/>
        </authorList>
    </citation>
    <scope>NUCLEOTIDE SEQUENCE [LARGE SCALE GENOMIC DNA]</scope>
    <source>
        <strain evidence="6 7">Hon2</strain>
    </source>
</reference>
<name>A0A0F4KS93_9LACO</name>
<dbReference type="EMBL" id="JXBZ01000008">
    <property type="protein sequence ID" value="KJY48874.1"/>
    <property type="molecule type" value="Genomic_DNA"/>
</dbReference>
<evidence type="ECO:0000256" key="4">
    <source>
        <dbReference type="ARBA" id="ARBA00023204"/>
    </source>
</evidence>
<dbReference type="AlphaFoldDB" id="A0A0F4KS93"/>
<evidence type="ECO:0000313" key="7">
    <source>
        <dbReference type="Proteomes" id="UP000033695"/>
    </source>
</evidence>
<dbReference type="FunFam" id="3.10.300.10:FF:000001">
    <property type="entry name" value="Putative 3-methyladenine DNA glycosylase"/>
    <property type="match status" value="1"/>
</dbReference>
<dbReference type="PANTHER" id="PTHR10429:SF0">
    <property type="entry name" value="DNA-3-METHYLADENINE GLYCOSYLASE"/>
    <property type="match status" value="1"/>
</dbReference>
<dbReference type="SUPFAM" id="SSF50486">
    <property type="entry name" value="FMT C-terminal domain-like"/>
    <property type="match status" value="1"/>
</dbReference>
<dbReference type="PANTHER" id="PTHR10429">
    <property type="entry name" value="DNA-3-METHYLADENINE GLYCOSYLASE"/>
    <property type="match status" value="1"/>
</dbReference>
<dbReference type="NCBIfam" id="TIGR00567">
    <property type="entry name" value="3mg"/>
    <property type="match status" value="1"/>
</dbReference>
<dbReference type="GO" id="GO:0003905">
    <property type="term" value="F:alkylbase DNA N-glycosylase activity"/>
    <property type="evidence" value="ECO:0007669"/>
    <property type="project" value="InterPro"/>
</dbReference>
<dbReference type="Pfam" id="PF02245">
    <property type="entry name" value="Pur_DNA_glyco"/>
    <property type="match status" value="1"/>
</dbReference>
<evidence type="ECO:0000256" key="2">
    <source>
        <dbReference type="ARBA" id="ARBA00022763"/>
    </source>
</evidence>
<proteinExistence type="inferred from homology"/>
<dbReference type="OrthoDB" id="9794313at2"/>
<dbReference type="GO" id="GO:0006284">
    <property type="term" value="P:base-excision repair"/>
    <property type="evidence" value="ECO:0007669"/>
    <property type="project" value="InterPro"/>
</dbReference>
<evidence type="ECO:0000256" key="5">
    <source>
        <dbReference type="HAMAP-Rule" id="MF_00527"/>
    </source>
</evidence>
<keyword evidence="3 5" id="KW-0378">Hydrolase</keyword>
<keyword evidence="2 5" id="KW-0227">DNA damage</keyword>
<dbReference type="EC" id="3.2.2.-" evidence="5"/>
<gene>
    <name evidence="6" type="primary">mag</name>
    <name evidence="6" type="ORF">JG29_12860</name>
</gene>
<dbReference type="InterPro" id="IPR003180">
    <property type="entry name" value="MPG"/>
</dbReference>
<dbReference type="HAMAP" id="MF_00527">
    <property type="entry name" value="3MGH"/>
    <property type="match status" value="1"/>
</dbReference>
<sequence length="207" mass="22784">MTIENFFAKATTDIITQNLLGHELLYQSPKGVVGGLIVEAESYMGIKDSAAHSFQGRRSPSNEALYGPAGTIYIYSIYGHYMFDIATQAAGEPQGILIRALQPTQGEKIMEQNRHLNGYNLTNGPGKLMAALGINSFALNQQLLSQSPLSVSPQRKKEPRRIIAAPRVNVSAGAWQNRPLRFYVAGNPYVSGTAKRSWELSTWGWLN</sequence>
<evidence type="ECO:0000256" key="3">
    <source>
        <dbReference type="ARBA" id="ARBA00022801"/>
    </source>
</evidence>
<keyword evidence="4 5" id="KW-0234">DNA repair</keyword>
<evidence type="ECO:0000313" key="6">
    <source>
        <dbReference type="EMBL" id="KJY48874.1"/>
    </source>
</evidence>
<dbReference type="RefSeq" id="WP_045923124.1">
    <property type="nucleotide sequence ID" value="NZ_JBHTHW010000008.1"/>
</dbReference>